<accession>A0ABN8NMG8</accession>
<evidence type="ECO:0000313" key="1">
    <source>
        <dbReference type="EMBL" id="CAH3113456.1"/>
    </source>
</evidence>
<name>A0ABN8NMG8_9CNID</name>
<comment type="caution">
    <text evidence="1">The sequence shown here is derived from an EMBL/GenBank/DDBJ whole genome shotgun (WGS) entry which is preliminary data.</text>
</comment>
<dbReference type="EMBL" id="CALNXK010000026">
    <property type="protein sequence ID" value="CAH3113456.1"/>
    <property type="molecule type" value="Genomic_DNA"/>
</dbReference>
<reference evidence="1 2" key="1">
    <citation type="submission" date="2022-05" db="EMBL/GenBank/DDBJ databases">
        <authorList>
            <consortium name="Genoscope - CEA"/>
            <person name="William W."/>
        </authorList>
    </citation>
    <scope>NUCLEOTIDE SEQUENCE [LARGE SCALE GENOMIC DNA]</scope>
</reference>
<evidence type="ECO:0000313" key="2">
    <source>
        <dbReference type="Proteomes" id="UP001159405"/>
    </source>
</evidence>
<organism evidence="1 2">
    <name type="scientific">Porites lobata</name>
    <dbReference type="NCBI Taxonomy" id="104759"/>
    <lineage>
        <taxon>Eukaryota</taxon>
        <taxon>Metazoa</taxon>
        <taxon>Cnidaria</taxon>
        <taxon>Anthozoa</taxon>
        <taxon>Hexacorallia</taxon>
        <taxon>Scleractinia</taxon>
        <taxon>Fungiina</taxon>
        <taxon>Poritidae</taxon>
        <taxon>Porites</taxon>
    </lineage>
</organism>
<feature type="non-terminal residue" evidence="1">
    <location>
        <position position="70"/>
    </location>
</feature>
<keyword evidence="2" id="KW-1185">Reference proteome</keyword>
<protein>
    <recommendedName>
        <fullName evidence="3">C2H2-type domain-containing protein</fullName>
    </recommendedName>
</protein>
<sequence>MKPFLCTICGKRRFATDYGRAEHQRALHGIRGERSIPCSYPFCTRKRKFRHEFDLKQHLENPGKWHERKG</sequence>
<dbReference type="Proteomes" id="UP001159405">
    <property type="component" value="Unassembled WGS sequence"/>
</dbReference>
<proteinExistence type="predicted"/>
<evidence type="ECO:0008006" key="3">
    <source>
        <dbReference type="Google" id="ProtNLM"/>
    </source>
</evidence>
<gene>
    <name evidence="1" type="ORF">PLOB_00022110</name>
</gene>
<dbReference type="Gene3D" id="3.30.160.60">
    <property type="entry name" value="Classic Zinc Finger"/>
    <property type="match status" value="1"/>
</dbReference>